<reference evidence="2 3" key="1">
    <citation type="submission" date="2015-11" db="EMBL/GenBank/DDBJ databases">
        <title>Genomic analysis of 38 Legionella species identifies large and diverse effector repertoires.</title>
        <authorList>
            <person name="Burstein D."/>
            <person name="Amaro F."/>
            <person name="Zusman T."/>
            <person name="Lifshitz Z."/>
            <person name="Cohen O."/>
            <person name="Gilbert J.A."/>
            <person name="Pupko T."/>
            <person name="Shuman H.A."/>
            <person name="Segal G."/>
        </authorList>
    </citation>
    <scope>NUCLEOTIDE SEQUENCE [LARGE SCALE GENOMIC DNA]</scope>
    <source>
        <strain evidence="2 3">ATCC 49751</strain>
    </source>
</reference>
<dbReference type="STRING" id="45067.Llan_1514"/>
<dbReference type="AlphaFoldDB" id="A0A0W0VPB6"/>
<evidence type="ECO:0000256" key="1">
    <source>
        <dbReference type="SAM" id="SignalP"/>
    </source>
</evidence>
<gene>
    <name evidence="2" type="primary">comEA</name>
    <name evidence="2" type="ORF">Llan_1514</name>
</gene>
<evidence type="ECO:0000313" key="3">
    <source>
        <dbReference type="Proteomes" id="UP000054869"/>
    </source>
</evidence>
<dbReference type="EMBL" id="LNYI01000029">
    <property type="protein sequence ID" value="KTD21985.1"/>
    <property type="molecule type" value="Genomic_DNA"/>
</dbReference>
<evidence type="ECO:0000313" key="2">
    <source>
        <dbReference type="EMBL" id="KTD21985.1"/>
    </source>
</evidence>
<dbReference type="PANTHER" id="PTHR21180:SF32">
    <property type="entry name" value="ENDONUCLEASE_EXONUCLEASE_PHOSPHATASE FAMILY DOMAIN-CONTAINING PROTEIN 1"/>
    <property type="match status" value="1"/>
</dbReference>
<dbReference type="InterPro" id="IPR010994">
    <property type="entry name" value="RuvA_2-like"/>
</dbReference>
<dbReference type="eggNOG" id="COG1555">
    <property type="taxonomic scope" value="Bacteria"/>
</dbReference>
<accession>A0A0W0VPB6</accession>
<dbReference type="InterPro" id="IPR051675">
    <property type="entry name" value="Endo/Exo/Phosphatase_dom_1"/>
</dbReference>
<protein>
    <submittedName>
        <fullName evidence="2">Competence protein ComEA</fullName>
    </submittedName>
</protein>
<dbReference type="Proteomes" id="UP000054869">
    <property type="component" value="Unassembled WGS sequence"/>
</dbReference>
<organism evidence="2 3">
    <name type="scientific">Legionella lansingensis</name>
    <dbReference type="NCBI Taxonomy" id="45067"/>
    <lineage>
        <taxon>Bacteria</taxon>
        <taxon>Pseudomonadati</taxon>
        <taxon>Pseudomonadota</taxon>
        <taxon>Gammaproteobacteria</taxon>
        <taxon>Legionellales</taxon>
        <taxon>Legionellaceae</taxon>
        <taxon>Legionella</taxon>
    </lineage>
</organism>
<dbReference type="Gene3D" id="1.10.150.280">
    <property type="entry name" value="AF1531-like domain"/>
    <property type="match status" value="1"/>
</dbReference>
<comment type="caution">
    <text evidence="2">The sequence shown here is derived from an EMBL/GenBank/DDBJ whole genome shotgun (WGS) entry which is preliminary data.</text>
</comment>
<feature type="chain" id="PRO_5006915000" evidence="1">
    <location>
        <begin position="22"/>
        <end position="106"/>
    </location>
</feature>
<dbReference type="NCBIfam" id="TIGR00426">
    <property type="entry name" value="competence protein ComEA helix-hairpin-helix repeat region"/>
    <property type="match status" value="1"/>
</dbReference>
<dbReference type="PANTHER" id="PTHR21180">
    <property type="entry name" value="ENDONUCLEASE/EXONUCLEASE/PHOSPHATASE FAMILY DOMAIN-CONTAINING PROTEIN 1"/>
    <property type="match status" value="1"/>
</dbReference>
<dbReference type="RefSeq" id="WP_028374260.1">
    <property type="nucleotide sequence ID" value="NZ_CAAAJD010000051.1"/>
</dbReference>
<dbReference type="PATRIC" id="fig|45067.4.peg.1587"/>
<name>A0A0W0VPB6_9GAMM</name>
<dbReference type="Pfam" id="PF12836">
    <property type="entry name" value="HHH_3"/>
    <property type="match status" value="1"/>
</dbReference>
<keyword evidence="1" id="KW-0732">Signal</keyword>
<keyword evidence="3" id="KW-1185">Reference proteome</keyword>
<dbReference type="SUPFAM" id="SSF47781">
    <property type="entry name" value="RuvA domain 2-like"/>
    <property type="match status" value="1"/>
</dbReference>
<dbReference type="OrthoDB" id="7510573at2"/>
<sequence length="106" mass="11651">MKANLFAAVLSLCVVSFPIQAASQANNLSTIKKEQSRAKINLNKADVHNLANSVKGIGQKRAQAIVKYREEHGAFKSIEELSQVRGLGKQFVKRNLAQLQAVFTID</sequence>
<proteinExistence type="predicted"/>
<feature type="signal peptide" evidence="1">
    <location>
        <begin position="1"/>
        <end position="21"/>
    </location>
</feature>
<dbReference type="GO" id="GO:0015628">
    <property type="term" value="P:protein secretion by the type II secretion system"/>
    <property type="evidence" value="ECO:0007669"/>
    <property type="project" value="TreeGrafter"/>
</dbReference>
<dbReference type="InterPro" id="IPR004509">
    <property type="entry name" value="Competence_ComEA_HhH"/>
</dbReference>
<dbReference type="GO" id="GO:0015627">
    <property type="term" value="C:type II protein secretion system complex"/>
    <property type="evidence" value="ECO:0007669"/>
    <property type="project" value="TreeGrafter"/>
</dbReference>